<evidence type="ECO:0000313" key="2">
    <source>
        <dbReference type="EMBL" id="SCA55510.1"/>
    </source>
</evidence>
<keyword evidence="1" id="KW-0472">Membrane</keyword>
<dbReference type="EMBL" id="FLYE01000002">
    <property type="protein sequence ID" value="SCA55510.1"/>
    <property type="molecule type" value="Genomic_DNA"/>
</dbReference>
<name>A0A1C3RDY8_9PROT</name>
<keyword evidence="3" id="KW-1185">Reference proteome</keyword>
<feature type="transmembrane region" description="Helical" evidence="1">
    <location>
        <begin position="6"/>
        <end position="35"/>
    </location>
</feature>
<organism evidence="2 3">
    <name type="scientific">Candidatus Terasakiella magnetica</name>
    <dbReference type="NCBI Taxonomy" id="1867952"/>
    <lineage>
        <taxon>Bacteria</taxon>
        <taxon>Pseudomonadati</taxon>
        <taxon>Pseudomonadota</taxon>
        <taxon>Alphaproteobacteria</taxon>
        <taxon>Rhodospirillales</taxon>
        <taxon>Terasakiellaceae</taxon>
        <taxon>Terasakiella</taxon>
    </lineage>
</organism>
<protein>
    <submittedName>
        <fullName evidence="2">Uncharacterized protein</fullName>
    </submittedName>
</protein>
<proteinExistence type="predicted"/>
<dbReference type="AlphaFoldDB" id="A0A1C3RDY8"/>
<evidence type="ECO:0000256" key="1">
    <source>
        <dbReference type="SAM" id="Phobius"/>
    </source>
</evidence>
<evidence type="ECO:0000313" key="3">
    <source>
        <dbReference type="Proteomes" id="UP000231658"/>
    </source>
</evidence>
<sequence>MPFQLILPWLVMLPMIYGSTLIGVPMFLAIFLAALGLSAMHACDMLCSKSDKTDSTA</sequence>
<dbReference type="RefSeq" id="WP_165602608.1">
    <property type="nucleotide sequence ID" value="NZ_FLYE01000002.1"/>
</dbReference>
<keyword evidence="1" id="KW-0812">Transmembrane</keyword>
<keyword evidence="1" id="KW-1133">Transmembrane helix</keyword>
<accession>A0A1C3RDY8</accession>
<gene>
    <name evidence="2" type="ORF">MTBPR1_100151</name>
</gene>
<dbReference type="Proteomes" id="UP000231658">
    <property type="component" value="Unassembled WGS sequence"/>
</dbReference>
<reference evidence="2 3" key="1">
    <citation type="submission" date="2016-07" db="EMBL/GenBank/DDBJ databases">
        <authorList>
            <person name="Lefevre C.T."/>
        </authorList>
    </citation>
    <scope>NUCLEOTIDE SEQUENCE [LARGE SCALE GENOMIC DNA]</scope>
    <source>
        <strain evidence="2">PR1</strain>
    </source>
</reference>